<feature type="compositionally biased region" description="Acidic residues" evidence="1">
    <location>
        <begin position="61"/>
        <end position="74"/>
    </location>
</feature>
<organism evidence="2 3">
    <name type="scientific">Megalurothrips usitatus</name>
    <name type="common">bean blossom thrips</name>
    <dbReference type="NCBI Taxonomy" id="439358"/>
    <lineage>
        <taxon>Eukaryota</taxon>
        <taxon>Metazoa</taxon>
        <taxon>Ecdysozoa</taxon>
        <taxon>Arthropoda</taxon>
        <taxon>Hexapoda</taxon>
        <taxon>Insecta</taxon>
        <taxon>Pterygota</taxon>
        <taxon>Neoptera</taxon>
        <taxon>Paraneoptera</taxon>
        <taxon>Thysanoptera</taxon>
        <taxon>Terebrantia</taxon>
        <taxon>Thripoidea</taxon>
        <taxon>Thripidae</taxon>
        <taxon>Megalurothrips</taxon>
    </lineage>
</organism>
<comment type="caution">
    <text evidence="2">The sequence shown here is derived from an EMBL/GenBank/DDBJ whole genome shotgun (WGS) entry which is preliminary data.</text>
</comment>
<evidence type="ECO:0000313" key="3">
    <source>
        <dbReference type="Proteomes" id="UP001075354"/>
    </source>
</evidence>
<protein>
    <submittedName>
        <fullName evidence="2">Uncharacterized protein</fullName>
    </submittedName>
</protein>
<feature type="compositionally biased region" description="Basic and acidic residues" evidence="1">
    <location>
        <begin position="109"/>
        <end position="124"/>
    </location>
</feature>
<name>A0AAV7WZM4_9NEOP</name>
<feature type="compositionally biased region" description="Basic and acidic residues" evidence="1">
    <location>
        <begin position="34"/>
        <end position="46"/>
    </location>
</feature>
<evidence type="ECO:0000256" key="1">
    <source>
        <dbReference type="SAM" id="MobiDB-lite"/>
    </source>
</evidence>
<feature type="region of interest" description="Disordered" evidence="1">
    <location>
        <begin position="34"/>
        <end position="169"/>
    </location>
</feature>
<reference evidence="2" key="1">
    <citation type="submission" date="2022-12" db="EMBL/GenBank/DDBJ databases">
        <title>Chromosome-level genome assembly of the bean flower thrips Megalurothrips usitatus.</title>
        <authorList>
            <person name="Ma L."/>
            <person name="Liu Q."/>
            <person name="Li H."/>
            <person name="Cai W."/>
        </authorList>
    </citation>
    <scope>NUCLEOTIDE SEQUENCE</scope>
    <source>
        <strain evidence="2">Cailab_2022a</strain>
    </source>
</reference>
<keyword evidence="3" id="KW-1185">Reference proteome</keyword>
<dbReference type="EMBL" id="JAPTSV010000786">
    <property type="protein sequence ID" value="KAJ1519073.1"/>
    <property type="molecule type" value="Genomic_DNA"/>
</dbReference>
<sequence length="333" mass="37628">MKRVVPTVTKSQPKLSEAEKLSKLKEKIIEERKKAMSIQEHEREVGKIALPTGDSKRISDEDIIPCDDWMEDESEVTKDISFYSGSPNSPSHNGSRALDCDAGEEGNECDSRVHSSLTVEDRMSSKSSPLRRKATESKSPRKQKNTANLKSPKKRSSSASSSSENRQEELLLEISNKMDIMLMNQFKANKALMPHEKRIQRPPNLPPPPLREMTELKSFEKFLDDDSNLSAASYYFSSFSLPKTEKDAMFKLMPKLMTDHLAEKFYFNGKGDKSAFESTKLWQAVQGALSLKYEGDLSEALKDLRGWLRNAKGRIISTQRSAESSSKRGTHQE</sequence>
<feature type="compositionally biased region" description="Low complexity" evidence="1">
    <location>
        <begin position="84"/>
        <end position="95"/>
    </location>
</feature>
<evidence type="ECO:0000313" key="2">
    <source>
        <dbReference type="EMBL" id="KAJ1519073.1"/>
    </source>
</evidence>
<dbReference type="AlphaFoldDB" id="A0AAV7WZM4"/>
<proteinExistence type="predicted"/>
<accession>A0AAV7WZM4</accession>
<gene>
    <name evidence="2" type="ORF">ONE63_011315</name>
</gene>
<dbReference type="Proteomes" id="UP001075354">
    <property type="component" value="Unassembled WGS sequence"/>
</dbReference>